<accession>A0A0E3PDM4</accession>
<dbReference type="HOGENOM" id="CLU_1052167_0_0_2"/>
<dbReference type="RefSeq" id="WP_148705372.1">
    <property type="nucleotide sequence ID" value="NZ_CP009507.1"/>
</dbReference>
<dbReference type="PATRIC" id="fig|1434119.4.peg.2447"/>
<organism evidence="1 2">
    <name type="scientific">Methanosarcina siciliae HI350</name>
    <dbReference type="NCBI Taxonomy" id="1434119"/>
    <lineage>
        <taxon>Archaea</taxon>
        <taxon>Methanobacteriati</taxon>
        <taxon>Methanobacteriota</taxon>
        <taxon>Stenosarchaea group</taxon>
        <taxon>Methanomicrobia</taxon>
        <taxon>Methanosarcinales</taxon>
        <taxon>Methanosarcinaceae</taxon>
        <taxon>Methanosarcina</taxon>
    </lineage>
</organism>
<protein>
    <submittedName>
        <fullName evidence="1">Uncharacterized protein</fullName>
    </submittedName>
</protein>
<reference evidence="1 2" key="1">
    <citation type="submission" date="2014-07" db="EMBL/GenBank/DDBJ databases">
        <title>Methanogenic archaea and the global carbon cycle.</title>
        <authorList>
            <person name="Henriksen J.R."/>
            <person name="Luke J."/>
            <person name="Reinhart S."/>
            <person name="Benedict M.N."/>
            <person name="Youngblut N.D."/>
            <person name="Metcalf M.E."/>
            <person name="Whitaker R.J."/>
            <person name="Metcalf W.W."/>
        </authorList>
    </citation>
    <scope>NUCLEOTIDE SEQUENCE [LARGE SCALE GENOMIC DNA]</scope>
    <source>
        <strain evidence="1 2">HI350</strain>
    </source>
</reference>
<name>A0A0E3PDM4_9EURY</name>
<evidence type="ECO:0000313" key="2">
    <source>
        <dbReference type="Proteomes" id="UP000033092"/>
    </source>
</evidence>
<dbReference type="EMBL" id="CP009507">
    <property type="protein sequence ID" value="AKB32595.1"/>
    <property type="molecule type" value="Genomic_DNA"/>
</dbReference>
<gene>
    <name evidence="1" type="ORF">MSSIH_1905</name>
</gene>
<dbReference type="KEGG" id="msz:MSSIH_1905"/>
<proteinExistence type="predicted"/>
<dbReference type="AlphaFoldDB" id="A0A0E3PDM4"/>
<dbReference type="Proteomes" id="UP000033092">
    <property type="component" value="Chromosome"/>
</dbReference>
<sequence length="264" mass="30609">MTDTEKPKRSRGQHLKKNEVKVEILNSILKRELPVLESDIKEHLYETFGTRDVKTKNIHLQDLQKLQCIKKISNSGSDDKWEIDSLGHLNNIKKNFTQIELNQYKKAIEIVSVKFTNLRSILLDNDSFSCGALYPKTEDGLTILPVSINETDFKDYLEASPTFFDMCMSADVTILFNRWFRLSQVNGDEDTFIKCRREIEGIDSMAPYPKERFYIVTKDFYAKELPFIAFRQCISMDILKGKDPKPFAHKLINVSHAKMLFGLL</sequence>
<dbReference type="GeneID" id="41605959"/>
<evidence type="ECO:0000313" key="1">
    <source>
        <dbReference type="EMBL" id="AKB32595.1"/>
    </source>
</evidence>